<dbReference type="InterPro" id="IPR019136">
    <property type="entry name" value="TF_IIIC_su-5_HTH"/>
</dbReference>
<dbReference type="InterPro" id="IPR041499">
    <property type="entry name" value="Tfc1/Sfc1_N"/>
</dbReference>
<gene>
    <name evidence="8" type="ORF">M011DRAFT_489681</name>
</gene>
<feature type="compositionally biased region" description="Acidic residues" evidence="5">
    <location>
        <begin position="554"/>
        <end position="567"/>
    </location>
</feature>
<evidence type="ECO:0000313" key="8">
    <source>
        <dbReference type="EMBL" id="KAF2743551.1"/>
    </source>
</evidence>
<evidence type="ECO:0000256" key="4">
    <source>
        <dbReference type="ARBA" id="ARBA00023242"/>
    </source>
</evidence>
<dbReference type="GO" id="GO:0001002">
    <property type="term" value="F:RNA polymerase III type 1 promoter sequence-specific DNA binding"/>
    <property type="evidence" value="ECO:0007669"/>
    <property type="project" value="TreeGrafter"/>
</dbReference>
<dbReference type="Pfam" id="PF09734">
    <property type="entry name" value="Tau95"/>
    <property type="match status" value="1"/>
</dbReference>
<evidence type="ECO:0000256" key="5">
    <source>
        <dbReference type="SAM" id="MobiDB-lite"/>
    </source>
</evidence>
<comment type="subcellular location">
    <subcellularLocation>
        <location evidence="1">Nucleus</location>
    </subcellularLocation>
</comment>
<accession>A0A6A6V2N1</accession>
<dbReference type="AlphaFoldDB" id="A0A6A6V2N1"/>
<feature type="domain" description="Transcription factor IIIC subunit Tfc1/Sfc1 triple barrel" evidence="7">
    <location>
        <begin position="26"/>
        <end position="189"/>
    </location>
</feature>
<organism evidence="8 9">
    <name type="scientific">Sporormia fimetaria CBS 119925</name>
    <dbReference type="NCBI Taxonomy" id="1340428"/>
    <lineage>
        <taxon>Eukaryota</taxon>
        <taxon>Fungi</taxon>
        <taxon>Dikarya</taxon>
        <taxon>Ascomycota</taxon>
        <taxon>Pezizomycotina</taxon>
        <taxon>Dothideomycetes</taxon>
        <taxon>Pleosporomycetidae</taxon>
        <taxon>Pleosporales</taxon>
        <taxon>Sporormiaceae</taxon>
        <taxon>Sporormia</taxon>
    </lineage>
</organism>
<dbReference type="Pfam" id="PF17682">
    <property type="entry name" value="Tau95_N"/>
    <property type="match status" value="1"/>
</dbReference>
<feature type="domain" description="Transcription factor IIIC subunit 5 HTH" evidence="6">
    <location>
        <begin position="232"/>
        <end position="376"/>
    </location>
</feature>
<protein>
    <submittedName>
        <fullName evidence="8">Uncharacterized protein</fullName>
    </submittedName>
</protein>
<dbReference type="GO" id="GO:0001003">
    <property type="term" value="F:RNA polymerase III type 2 promoter sequence-specific DNA binding"/>
    <property type="evidence" value="ECO:0007669"/>
    <property type="project" value="TreeGrafter"/>
</dbReference>
<evidence type="ECO:0000313" key="9">
    <source>
        <dbReference type="Proteomes" id="UP000799440"/>
    </source>
</evidence>
<evidence type="ECO:0000256" key="2">
    <source>
        <dbReference type="ARBA" id="ARBA00023125"/>
    </source>
</evidence>
<evidence type="ECO:0000256" key="1">
    <source>
        <dbReference type="ARBA" id="ARBA00004123"/>
    </source>
</evidence>
<sequence>MDNKANSEHAAELAPWLQIPARSVAVIEHPCIVKNLDKGIDSLGGAVKLSNALRSKAEPSDPSQTGDGPSTLKLTQFLSASLRPEDPYAKHVLAQALETNNILLKVTVPRRTGRKRKRGSSGPFLGDHDVSMNGHAPPDMPHSSTPTSQYADAQTVFRSIRDNPTKYEVTPVGIVDETHRFRALPDIQVATYRNELLTKIREATSPLRLSTIKSFSLNTAPGPDLEQPMPVSAEYLQMPVHYAYKFQQNQFVKYTADSKGEVNIQKRHTVNGYYFIDMNAKSVPTKPKPNLPPEDTLTPYVQRMIADIRAQLEERPIITRQILYNRIGWDKRDRIREAAVFCGYFFTGGPWREALVRWGVDPRKDPSYRKYQTISFISFDKLGTERSRYNADRHLRELAQTDASELRNQHIFDGVTVGHTGNIFMFCDITDPMIRKVLDTKDIRSTCAPTFQGWYHIGTWAKATVILKDKMNRIIKGEPPDPELYERALSWPEIWDDAEVRETYNSEVYDKELHRKKGDEHHLLNAIRWAAKSPRYAFERIERTNSTARFGEENASENIEDSVEGADIEEAEVEVPEDLTEARDDENAILQEGGEDEEQSSSEDEGEFDDEEEEEEPRNVAESEEVDQDEEDVDSESDD</sequence>
<keyword evidence="2" id="KW-0238">DNA-binding</keyword>
<proteinExistence type="predicted"/>
<reference evidence="8" key="1">
    <citation type="journal article" date="2020" name="Stud. Mycol.">
        <title>101 Dothideomycetes genomes: a test case for predicting lifestyles and emergence of pathogens.</title>
        <authorList>
            <person name="Haridas S."/>
            <person name="Albert R."/>
            <person name="Binder M."/>
            <person name="Bloem J."/>
            <person name="Labutti K."/>
            <person name="Salamov A."/>
            <person name="Andreopoulos B."/>
            <person name="Baker S."/>
            <person name="Barry K."/>
            <person name="Bills G."/>
            <person name="Bluhm B."/>
            <person name="Cannon C."/>
            <person name="Castanera R."/>
            <person name="Culley D."/>
            <person name="Daum C."/>
            <person name="Ezra D."/>
            <person name="Gonzalez J."/>
            <person name="Henrissat B."/>
            <person name="Kuo A."/>
            <person name="Liang C."/>
            <person name="Lipzen A."/>
            <person name="Lutzoni F."/>
            <person name="Magnuson J."/>
            <person name="Mondo S."/>
            <person name="Nolan M."/>
            <person name="Ohm R."/>
            <person name="Pangilinan J."/>
            <person name="Park H.-J."/>
            <person name="Ramirez L."/>
            <person name="Alfaro M."/>
            <person name="Sun H."/>
            <person name="Tritt A."/>
            <person name="Yoshinaga Y."/>
            <person name="Zwiers L.-H."/>
            <person name="Turgeon B."/>
            <person name="Goodwin S."/>
            <person name="Spatafora J."/>
            <person name="Crous P."/>
            <person name="Grigoriev I."/>
        </authorList>
    </citation>
    <scope>NUCLEOTIDE SEQUENCE</scope>
    <source>
        <strain evidence="8">CBS 119925</strain>
    </source>
</reference>
<dbReference type="EMBL" id="MU006596">
    <property type="protein sequence ID" value="KAF2743551.1"/>
    <property type="molecule type" value="Genomic_DNA"/>
</dbReference>
<feature type="region of interest" description="Disordered" evidence="5">
    <location>
        <begin position="573"/>
        <end position="639"/>
    </location>
</feature>
<keyword evidence="4" id="KW-0539">Nucleus</keyword>
<dbReference type="OrthoDB" id="5598268at2759"/>
<keyword evidence="3" id="KW-0804">Transcription</keyword>
<dbReference type="GO" id="GO:0005634">
    <property type="term" value="C:nucleus"/>
    <property type="evidence" value="ECO:0007669"/>
    <property type="project" value="UniProtKB-SubCell"/>
</dbReference>
<dbReference type="PANTHER" id="PTHR13230">
    <property type="entry name" value="GENERAL TRANSCRIPTION FACTOR IIIC, POLYPEPTIDE 5"/>
    <property type="match status" value="1"/>
</dbReference>
<dbReference type="GO" id="GO:0006384">
    <property type="term" value="P:transcription initiation at RNA polymerase III promoter"/>
    <property type="evidence" value="ECO:0007669"/>
    <property type="project" value="InterPro"/>
</dbReference>
<name>A0A6A6V2N1_9PLEO</name>
<feature type="region of interest" description="Disordered" evidence="5">
    <location>
        <begin position="548"/>
        <end position="567"/>
    </location>
</feature>
<evidence type="ECO:0000259" key="7">
    <source>
        <dbReference type="Pfam" id="PF17682"/>
    </source>
</evidence>
<dbReference type="PANTHER" id="PTHR13230:SF5">
    <property type="entry name" value="GENERAL TRANSCRIPTION FACTOR 3C POLYPEPTIDE 5"/>
    <property type="match status" value="1"/>
</dbReference>
<feature type="region of interest" description="Disordered" evidence="5">
    <location>
        <begin position="108"/>
        <end position="149"/>
    </location>
</feature>
<dbReference type="InterPro" id="IPR040454">
    <property type="entry name" value="TF_IIIC_Tfc1/Sfc1"/>
</dbReference>
<dbReference type="InterPro" id="IPR042536">
    <property type="entry name" value="TFIIIC_tauA_Sfc1"/>
</dbReference>
<dbReference type="GO" id="GO:0000127">
    <property type="term" value="C:transcription factor TFIIIC complex"/>
    <property type="evidence" value="ECO:0007669"/>
    <property type="project" value="InterPro"/>
</dbReference>
<feature type="compositionally biased region" description="Acidic residues" evidence="5">
    <location>
        <begin position="593"/>
        <end position="639"/>
    </location>
</feature>
<evidence type="ECO:0000259" key="6">
    <source>
        <dbReference type="Pfam" id="PF09734"/>
    </source>
</evidence>
<dbReference type="Gene3D" id="3.30.200.160">
    <property type="entry name" value="TFIIIC, subcomplex tauA, subunit Sfc1, barrel domain"/>
    <property type="match status" value="1"/>
</dbReference>
<keyword evidence="9" id="KW-1185">Reference proteome</keyword>
<evidence type="ECO:0000256" key="3">
    <source>
        <dbReference type="ARBA" id="ARBA00023163"/>
    </source>
</evidence>
<dbReference type="Proteomes" id="UP000799440">
    <property type="component" value="Unassembled WGS sequence"/>
</dbReference>